<dbReference type="Pfam" id="PF01656">
    <property type="entry name" value="CbiA"/>
    <property type="match status" value="1"/>
</dbReference>
<dbReference type="RefSeq" id="WP_160147530.1">
    <property type="nucleotide sequence ID" value="NZ_FCOE02000068.1"/>
</dbReference>
<dbReference type="OrthoDB" id="69313at2"/>
<evidence type="ECO:0000313" key="2">
    <source>
        <dbReference type="EMBL" id="SAL01641.1"/>
    </source>
</evidence>
<name>A0A158E415_9BURK</name>
<accession>A0A158E415</accession>
<evidence type="ECO:0000313" key="3">
    <source>
        <dbReference type="Proteomes" id="UP000054911"/>
    </source>
</evidence>
<feature type="domain" description="CobQ/CobB/MinD/ParA nucleotide binding" evidence="1">
    <location>
        <begin position="6"/>
        <end position="200"/>
    </location>
</feature>
<comment type="caution">
    <text evidence="2">The sequence shown here is derived from an EMBL/GenBank/DDBJ whole genome shotgun (WGS) entry which is preliminary data.</text>
</comment>
<organism evidence="2 3">
    <name type="scientific">Caballeronia pedi</name>
    <dbReference type="NCBI Taxonomy" id="1777141"/>
    <lineage>
        <taxon>Bacteria</taxon>
        <taxon>Pseudomonadati</taxon>
        <taxon>Pseudomonadota</taxon>
        <taxon>Betaproteobacteria</taxon>
        <taxon>Burkholderiales</taxon>
        <taxon>Burkholderiaceae</taxon>
        <taxon>Caballeronia</taxon>
    </lineage>
</organism>
<dbReference type="CDD" id="cd02042">
    <property type="entry name" value="ParAB_family"/>
    <property type="match status" value="1"/>
</dbReference>
<reference evidence="2" key="1">
    <citation type="submission" date="2016-01" db="EMBL/GenBank/DDBJ databases">
        <authorList>
            <person name="Peeters C."/>
        </authorList>
    </citation>
    <scope>NUCLEOTIDE SEQUENCE [LARGE SCALE GENOMIC DNA]</scope>
    <source>
        <strain evidence="2">LMG 29323</strain>
    </source>
</reference>
<dbReference type="InterPro" id="IPR002586">
    <property type="entry name" value="CobQ/CobB/MinD/ParA_Nub-bd_dom"/>
</dbReference>
<dbReference type="EMBL" id="FCOE02000068">
    <property type="protein sequence ID" value="SAL01641.1"/>
    <property type="molecule type" value="Genomic_DNA"/>
</dbReference>
<dbReference type="InterPro" id="IPR027417">
    <property type="entry name" value="P-loop_NTPase"/>
</dbReference>
<proteinExistence type="predicted"/>
<dbReference type="STRING" id="1777141.AWB80_08174"/>
<sequence length="238" mass="26028">MGIVITVGMEKGGPGKTTIATNLAVTCVIAGMRVLLVDADKQRTTATWAEGRRDKGIEPPITCVEKTGKCGRDIAELAENYDVVIVDAGGHDSIELRQAFAVADLCIMPLRPCQPDVWTLPAMIKLLDEIEERTGTRPQVRILINGKEAPKKVRGEYRETKDTRDTVDLIDKSFGGSMPVLKSMVSYRPAFWRAFPEGMSVIEMPKTARAESAKEEISNVFSEIFNVELASVDQSAAA</sequence>
<dbReference type="PANTHER" id="PTHR13696:SF96">
    <property type="entry name" value="COBQ_COBB_MIND_PARA NUCLEOTIDE BINDING DOMAIN-CONTAINING PROTEIN"/>
    <property type="match status" value="1"/>
</dbReference>
<dbReference type="SUPFAM" id="SSF52540">
    <property type="entry name" value="P-loop containing nucleoside triphosphate hydrolases"/>
    <property type="match status" value="1"/>
</dbReference>
<gene>
    <name evidence="2" type="ORF">AWB80_08174</name>
</gene>
<dbReference type="Gene3D" id="3.40.50.300">
    <property type="entry name" value="P-loop containing nucleotide triphosphate hydrolases"/>
    <property type="match status" value="1"/>
</dbReference>
<keyword evidence="3" id="KW-1185">Reference proteome</keyword>
<protein>
    <submittedName>
        <fullName evidence="2">Partition protein</fullName>
    </submittedName>
</protein>
<dbReference type="Proteomes" id="UP000054911">
    <property type="component" value="Unassembled WGS sequence"/>
</dbReference>
<evidence type="ECO:0000259" key="1">
    <source>
        <dbReference type="Pfam" id="PF01656"/>
    </source>
</evidence>
<dbReference type="PANTHER" id="PTHR13696">
    <property type="entry name" value="P-LOOP CONTAINING NUCLEOSIDE TRIPHOSPHATE HYDROLASE"/>
    <property type="match status" value="1"/>
</dbReference>
<dbReference type="PIRSF" id="PIRSF009320">
    <property type="entry name" value="Nuc_binding_HP_1000"/>
    <property type="match status" value="1"/>
</dbReference>
<dbReference type="InterPro" id="IPR050678">
    <property type="entry name" value="DNA_Partitioning_ATPase"/>
</dbReference>
<dbReference type="AlphaFoldDB" id="A0A158E415"/>